<evidence type="ECO:0000313" key="4">
    <source>
        <dbReference type="EMBL" id="RLM92273.1"/>
    </source>
</evidence>
<reference evidence="5" key="1">
    <citation type="journal article" date="2019" name="Nat. Commun.">
        <title>The genome of broomcorn millet.</title>
        <authorList>
            <person name="Zou C."/>
            <person name="Miki D."/>
            <person name="Li D."/>
            <person name="Tang Q."/>
            <person name="Xiao L."/>
            <person name="Rajput S."/>
            <person name="Deng P."/>
            <person name="Jia W."/>
            <person name="Huang R."/>
            <person name="Zhang M."/>
            <person name="Sun Y."/>
            <person name="Hu J."/>
            <person name="Fu X."/>
            <person name="Schnable P.S."/>
            <person name="Li F."/>
            <person name="Zhang H."/>
            <person name="Feng B."/>
            <person name="Zhu X."/>
            <person name="Liu R."/>
            <person name="Schnable J.C."/>
            <person name="Zhu J.-K."/>
            <person name="Zhang H."/>
        </authorList>
    </citation>
    <scope>NUCLEOTIDE SEQUENCE [LARGE SCALE GENOMIC DNA]</scope>
</reference>
<dbReference type="Pfam" id="PF05183">
    <property type="entry name" value="RdRP"/>
    <property type="match status" value="1"/>
</dbReference>
<dbReference type="Proteomes" id="UP000275267">
    <property type="component" value="Unassembled WGS sequence"/>
</dbReference>
<keyword evidence="5" id="KW-1185">Reference proteome</keyword>
<evidence type="ECO:0000259" key="2">
    <source>
        <dbReference type="Pfam" id="PF05183"/>
    </source>
</evidence>
<dbReference type="OrthoDB" id="6513042at2759"/>
<dbReference type="InterPro" id="IPR007855">
    <property type="entry name" value="RDRP"/>
</dbReference>
<sequence>MRIQQMNDLSGRIGVTTPPSVASWNSLGAIASPQMFALGELEFDRFFLIRVYLADKTIEEVLEDVNYIRYLKSLPMDCFESEIWNKFGKNSVPASDRRKNLDWDPNKTRLYHCNVEKPDDSIAYIFKGPYVENTRTHLQKIVGDDNVLIVKFADIPDLVNKIDKFGIYCTFYSQLANDGILLGLRRYRYFIHKDGGKEEKLKEEKKKEKNKKCSSSVRCYFVRMESGWERDHPYVLSGHTIDQARRLFMHIHNAPTVAKYVSRFGLILSKTIKLDVNLSKVHVQIIGDEPCRYESGQIIVQDGECLIHTDGTGLISVDLARKCPTGVFKGNFLKDTVDSKGHRHLTSEHPLLMQFRMFHNGCAVKGTLLVDKRLPPQTIHIRPSMIKIYSDENSFGEKSFNSLEIITTSNRPKRALTSRFLISLLHYCRVPAEYFVELLRNALQDVNKACHKPRDSLEVAFNHADLDDSMSARMILSGIQSEDEAYLQFQLALMTKEERKGLKQGRIPIDECYYLMGTTDPTGTLKRDQVCVLLDNGQLSGKVLVYKHPGLHFGDIHRLTATYIDGLENIVGNSKYAIFFPTCGPRSLADEMANSDFDGDMYWVSRNPLLLECFKPCKPWVRRMSPRKTQQKKPQDYHGSKLECMLFREYLRARFTPSSVLGAAANCWLAYMDRLLTGDIPKSERKEIKSKMLDLADIYYLALDAPKSGNKITVPEELMVKRYPHFMERHPDYHSASVLGKIYDK</sequence>
<dbReference type="EC" id="2.7.7.48" evidence="1"/>
<dbReference type="PANTHER" id="PTHR23079">
    <property type="entry name" value="RNA-DEPENDENT RNA POLYMERASE"/>
    <property type="match status" value="1"/>
</dbReference>
<dbReference type="PANTHER" id="PTHR23079:SF55">
    <property type="entry name" value="RNA-DIRECTED RNA POLYMERASE"/>
    <property type="match status" value="1"/>
</dbReference>
<comment type="similarity">
    <text evidence="1">Belongs to the RdRP family.</text>
</comment>
<dbReference type="AlphaFoldDB" id="A0A3L6R0G9"/>
<feature type="domain" description="RDRP helical" evidence="3">
    <location>
        <begin position="33"/>
        <end position="103"/>
    </location>
</feature>
<evidence type="ECO:0000256" key="1">
    <source>
        <dbReference type="RuleBase" id="RU363098"/>
    </source>
</evidence>
<dbReference type="GO" id="GO:0031380">
    <property type="term" value="C:nuclear RNA-directed RNA polymerase complex"/>
    <property type="evidence" value="ECO:0007669"/>
    <property type="project" value="TreeGrafter"/>
</dbReference>
<dbReference type="GO" id="GO:0003968">
    <property type="term" value="F:RNA-directed RNA polymerase activity"/>
    <property type="evidence" value="ECO:0007669"/>
    <property type="project" value="UniProtKB-KW"/>
</dbReference>
<comment type="caution">
    <text evidence="4">The sequence shown here is derived from an EMBL/GenBank/DDBJ whole genome shotgun (WGS) entry which is preliminary data.</text>
</comment>
<feature type="domain" description="RDRP core" evidence="2">
    <location>
        <begin position="124"/>
        <end position="745"/>
    </location>
</feature>
<keyword evidence="1" id="KW-0694">RNA-binding</keyword>
<dbReference type="InterPro" id="IPR058751">
    <property type="entry name" value="RDRP_helical"/>
</dbReference>
<keyword evidence="1" id="KW-0808">Transferase</keyword>
<keyword evidence="1" id="KW-0943">RNA-mediated gene silencing</keyword>
<keyword evidence="1" id="KW-0696">RNA-directed RNA polymerase</keyword>
<comment type="function">
    <text evidence="1">Probably involved in the RNA silencing pathway and required for the generation of small interfering RNAs (siRNAs).</text>
</comment>
<gene>
    <name evidence="4" type="ORF">C2845_PM08G02470</name>
</gene>
<dbReference type="EMBL" id="PQIB02000010">
    <property type="protein sequence ID" value="RLM92273.1"/>
    <property type="molecule type" value="Genomic_DNA"/>
</dbReference>
<proteinExistence type="inferred from homology"/>
<comment type="catalytic activity">
    <reaction evidence="1">
        <text>RNA(n) + a ribonucleoside 5'-triphosphate = RNA(n+1) + diphosphate</text>
        <dbReference type="Rhea" id="RHEA:21248"/>
        <dbReference type="Rhea" id="RHEA-COMP:14527"/>
        <dbReference type="Rhea" id="RHEA-COMP:17342"/>
        <dbReference type="ChEBI" id="CHEBI:33019"/>
        <dbReference type="ChEBI" id="CHEBI:61557"/>
        <dbReference type="ChEBI" id="CHEBI:140395"/>
        <dbReference type="EC" id="2.7.7.48"/>
    </reaction>
</comment>
<organism evidence="4 5">
    <name type="scientific">Panicum miliaceum</name>
    <name type="common">Proso millet</name>
    <name type="synonym">Broomcorn millet</name>
    <dbReference type="NCBI Taxonomy" id="4540"/>
    <lineage>
        <taxon>Eukaryota</taxon>
        <taxon>Viridiplantae</taxon>
        <taxon>Streptophyta</taxon>
        <taxon>Embryophyta</taxon>
        <taxon>Tracheophyta</taxon>
        <taxon>Spermatophyta</taxon>
        <taxon>Magnoliopsida</taxon>
        <taxon>Liliopsida</taxon>
        <taxon>Poales</taxon>
        <taxon>Poaceae</taxon>
        <taxon>PACMAD clade</taxon>
        <taxon>Panicoideae</taxon>
        <taxon>Panicodae</taxon>
        <taxon>Paniceae</taxon>
        <taxon>Panicinae</taxon>
        <taxon>Panicum</taxon>
        <taxon>Panicum sect. Panicum</taxon>
    </lineage>
</organism>
<evidence type="ECO:0000259" key="3">
    <source>
        <dbReference type="Pfam" id="PF26252"/>
    </source>
</evidence>
<protein>
    <recommendedName>
        <fullName evidence="1">RNA-dependent RNA polymerase</fullName>
        <ecNumber evidence="1">2.7.7.48</ecNumber>
    </recommendedName>
</protein>
<dbReference type="GO" id="GO:0003723">
    <property type="term" value="F:RNA binding"/>
    <property type="evidence" value="ECO:0007669"/>
    <property type="project" value="UniProtKB-KW"/>
</dbReference>
<dbReference type="STRING" id="4540.A0A3L6R0G9"/>
<dbReference type="InterPro" id="IPR057596">
    <property type="entry name" value="RDRP_core"/>
</dbReference>
<name>A0A3L6R0G9_PANMI</name>
<dbReference type="GO" id="GO:0030422">
    <property type="term" value="P:siRNA processing"/>
    <property type="evidence" value="ECO:0007669"/>
    <property type="project" value="TreeGrafter"/>
</dbReference>
<dbReference type="Pfam" id="PF26252">
    <property type="entry name" value="RdRP_helical"/>
    <property type="match status" value="1"/>
</dbReference>
<accession>A0A3L6R0G9</accession>
<keyword evidence="1" id="KW-0548">Nucleotidyltransferase</keyword>
<evidence type="ECO:0000313" key="5">
    <source>
        <dbReference type="Proteomes" id="UP000275267"/>
    </source>
</evidence>